<dbReference type="SUPFAM" id="SSF53474">
    <property type="entry name" value="alpha/beta-Hydrolases"/>
    <property type="match status" value="1"/>
</dbReference>
<dbReference type="InterPro" id="IPR051601">
    <property type="entry name" value="Serine_prot/Carboxylest_S33"/>
</dbReference>
<evidence type="ECO:0000256" key="1">
    <source>
        <dbReference type="ARBA" id="ARBA00010088"/>
    </source>
</evidence>
<name>A0AAJ0FZ40_9HYPO</name>
<dbReference type="Gene3D" id="3.40.50.1820">
    <property type="entry name" value="alpha/beta hydrolase"/>
    <property type="match status" value="1"/>
</dbReference>
<feature type="region of interest" description="Disordered" evidence="3">
    <location>
        <begin position="216"/>
        <end position="236"/>
    </location>
</feature>
<dbReference type="GO" id="GO:0016787">
    <property type="term" value="F:hydrolase activity"/>
    <property type="evidence" value="ECO:0007669"/>
    <property type="project" value="UniProtKB-KW"/>
</dbReference>
<sequence>MRLQHQLLLGLSTSVTADPNRFQWDAINATADLQYHDCYTAFKCARLKLPLNWKNSSDPRTVSIAVIKVPAKVHDHDPTFGGAVFTNPGGPGGSGVSLVLGSGRKLQDWVDTPGKKHFEIISFDPRGVGNSRPVADCYPGDVLARDASRLETRGLGGLDGGPGKMAYGLAMADGFGKMCELADGQGLNGGELFEYLGTPNVARDMVEMVDKVDELREKEASGQDDEMRTELKKRDSEDDVPRLQYVGFSYGTILGNYFSALFPERIGRIVLDGVCNTDDYSNGPGWLTNTVDADAVVDKLFTTCFTAGPQACALARSSDKSASDIRTRFWAWVEQLDEAPISGISPSGGAVVLTGSDIRLLLALGAYSPILAYPVTAQLLDSAMKGENVEILLSMVEATTGRPLENACPVSNQTVPPTDRGTDAQHAVLCGDGEDITSKNVTWWQSYVDKQISTSSVFWGLWTNVRFQCSRWRFRANWIFKGPYTTPEPSKLGEKPTKGKPAAPLLFLTNRLDPVTPLSAARAMAKNHPGAGVVIQESLGHCAFAAASSQCTKKIVAEYLDTGKVPDGEATCEADCGLWDAGCMTGVSETRPSWYKRNFPLGI</sequence>
<keyword evidence="6" id="KW-1185">Reference proteome</keyword>
<organism evidence="5 6">
    <name type="scientific">Conoideocrella luteorostrata</name>
    <dbReference type="NCBI Taxonomy" id="1105319"/>
    <lineage>
        <taxon>Eukaryota</taxon>
        <taxon>Fungi</taxon>
        <taxon>Dikarya</taxon>
        <taxon>Ascomycota</taxon>
        <taxon>Pezizomycotina</taxon>
        <taxon>Sordariomycetes</taxon>
        <taxon>Hypocreomycetidae</taxon>
        <taxon>Hypocreales</taxon>
        <taxon>Clavicipitaceae</taxon>
        <taxon>Conoideocrella</taxon>
    </lineage>
</organism>
<evidence type="ECO:0000313" key="5">
    <source>
        <dbReference type="EMBL" id="KAK2616490.1"/>
    </source>
</evidence>
<proteinExistence type="inferred from homology"/>
<dbReference type="AlphaFoldDB" id="A0AAJ0FZ40"/>
<comment type="caution">
    <text evidence="5">The sequence shown here is derived from an EMBL/GenBank/DDBJ whole genome shotgun (WGS) entry which is preliminary data.</text>
</comment>
<dbReference type="InterPro" id="IPR013595">
    <property type="entry name" value="Pept_S33_TAP-like_C"/>
</dbReference>
<dbReference type="Proteomes" id="UP001251528">
    <property type="component" value="Unassembled WGS sequence"/>
</dbReference>
<evidence type="ECO:0000313" key="6">
    <source>
        <dbReference type="Proteomes" id="UP001251528"/>
    </source>
</evidence>
<dbReference type="EMBL" id="JASWJB010000005">
    <property type="protein sequence ID" value="KAK2616490.1"/>
    <property type="molecule type" value="Genomic_DNA"/>
</dbReference>
<accession>A0AAJ0FZ40</accession>
<keyword evidence="2" id="KW-0378">Hydrolase</keyword>
<evidence type="ECO:0000256" key="2">
    <source>
        <dbReference type="ARBA" id="ARBA00022801"/>
    </source>
</evidence>
<evidence type="ECO:0000259" key="4">
    <source>
        <dbReference type="Pfam" id="PF08386"/>
    </source>
</evidence>
<dbReference type="InterPro" id="IPR029058">
    <property type="entry name" value="AB_hydrolase_fold"/>
</dbReference>
<protein>
    <recommendedName>
        <fullName evidence="4">Peptidase S33 tripeptidyl aminopeptidase-like C-terminal domain-containing protein</fullName>
    </recommendedName>
</protein>
<dbReference type="PANTHER" id="PTHR43248:SF25">
    <property type="entry name" value="AB HYDROLASE-1 DOMAIN-CONTAINING PROTEIN-RELATED"/>
    <property type="match status" value="1"/>
</dbReference>
<gene>
    <name evidence="5" type="ORF">QQS21_000532</name>
</gene>
<dbReference type="PANTHER" id="PTHR43248">
    <property type="entry name" value="2-SUCCINYL-6-HYDROXY-2,4-CYCLOHEXADIENE-1-CARBOXYLATE SYNTHASE"/>
    <property type="match status" value="1"/>
</dbReference>
<comment type="similarity">
    <text evidence="1">Belongs to the peptidase S33 family.</text>
</comment>
<evidence type="ECO:0000256" key="3">
    <source>
        <dbReference type="SAM" id="MobiDB-lite"/>
    </source>
</evidence>
<reference evidence="5" key="1">
    <citation type="submission" date="2023-06" db="EMBL/GenBank/DDBJ databases">
        <title>Conoideocrella luteorostrata (Hypocreales: Clavicipitaceae), a potential biocontrol fungus for elongate hemlock scale in United States Christmas tree production areas.</title>
        <authorList>
            <person name="Barrett H."/>
            <person name="Lovett B."/>
            <person name="Macias A.M."/>
            <person name="Stajich J.E."/>
            <person name="Kasson M.T."/>
        </authorList>
    </citation>
    <scope>NUCLEOTIDE SEQUENCE</scope>
    <source>
        <strain evidence="5">ARSEF 14590</strain>
    </source>
</reference>
<dbReference type="Pfam" id="PF08386">
    <property type="entry name" value="Abhydrolase_4"/>
    <property type="match status" value="1"/>
</dbReference>
<feature type="domain" description="Peptidase S33 tripeptidyl aminopeptidase-like C-terminal" evidence="4">
    <location>
        <begin position="462"/>
        <end position="572"/>
    </location>
</feature>